<feature type="non-terminal residue" evidence="2">
    <location>
        <position position="150"/>
    </location>
</feature>
<proteinExistence type="evidence at transcript level"/>
<name>F8LSW8_LEPCH</name>
<organism evidence="2">
    <name type="scientific">Lepidodinium chlorophorum</name>
    <name type="common">Dinoflagellate</name>
    <name type="synonym">Gymnodinium chlorophorum</name>
    <dbReference type="NCBI Taxonomy" id="107758"/>
    <lineage>
        <taxon>Eukaryota</taxon>
        <taxon>Sar</taxon>
        <taxon>Alveolata</taxon>
        <taxon>Dinophyceae</taxon>
        <taxon>Gymnodiniales</taxon>
        <taxon>Gymnodiniaceae</taxon>
        <taxon>Lepidodinium</taxon>
    </lineage>
</organism>
<evidence type="ECO:0000313" key="2">
    <source>
        <dbReference type="EMBL" id="CCC15099.1"/>
    </source>
</evidence>
<protein>
    <submittedName>
        <fullName evidence="2">Fructose-1,6 bisphosphatase protein</fullName>
    </submittedName>
</protein>
<sequence length="150" mass="16756">MASPSTVLAQPLTQVEDASRGARNNVKVIAFSLFFGFGCAVLWNQVISAARQHSVVQEPIVMSALTQSTGAWQPLRQTMEHAKAGQSIQAPRWPHQPKNWNPMDWSQMPPRHASMQQVVRAGADDLDPHGSLMTLSRYMTQQAKFKPEEY</sequence>
<dbReference type="EMBL" id="FR874017">
    <property type="protein sequence ID" value="CCC15099.1"/>
    <property type="molecule type" value="mRNA"/>
</dbReference>
<keyword evidence="1" id="KW-1133">Transmembrane helix</keyword>
<reference evidence="2" key="2">
    <citation type="submission" date="2011-02" db="EMBL/GenBank/DDBJ databases">
        <authorList>
            <person name="Minge M.A."/>
        </authorList>
    </citation>
    <scope>NUCLEOTIDE SEQUENCE</scope>
    <source>
        <strain evidence="2">RCC1488</strain>
    </source>
</reference>
<keyword evidence="1" id="KW-0812">Transmembrane</keyword>
<accession>F8LSW8</accession>
<evidence type="ECO:0000256" key="1">
    <source>
        <dbReference type="SAM" id="Phobius"/>
    </source>
</evidence>
<dbReference type="AlphaFoldDB" id="F8LSW8"/>
<keyword evidence="1" id="KW-0472">Membrane</keyword>
<reference evidence="2" key="1">
    <citation type="journal article" date="2010" name="BMC Evol. Biol.">
        <title>A phylogenetic mosaic plastid proteome and unusual plastid-targeting signals in the green-colored dinoflagellate Lepidodinium chlorophorum.</title>
        <authorList>
            <person name="Minge M.A."/>
            <person name="Shalchian-Tabrizi K."/>
            <person name="Torresen O.K."/>
            <person name="Takishita K."/>
            <person name="Probert I."/>
            <person name="Inagaki Y."/>
            <person name="Klaveness D."/>
            <person name="Jakobsen K.S."/>
        </authorList>
    </citation>
    <scope>NUCLEOTIDE SEQUENCE</scope>
    <source>
        <strain evidence="2">RCC1488</strain>
    </source>
</reference>
<feature type="transmembrane region" description="Helical" evidence="1">
    <location>
        <begin position="28"/>
        <end position="47"/>
    </location>
</feature>
<gene>
    <name evidence="2" type="primary">fbp</name>
</gene>